<evidence type="ECO:0000256" key="1">
    <source>
        <dbReference type="ARBA" id="ARBA00010529"/>
    </source>
</evidence>
<dbReference type="PANTHER" id="PTHR33175">
    <property type="entry name" value="DNA-BINDING PROTEIN HU"/>
    <property type="match status" value="1"/>
</dbReference>
<evidence type="ECO:0000256" key="2">
    <source>
        <dbReference type="ARBA" id="ARBA00023125"/>
    </source>
</evidence>
<dbReference type="Gene3D" id="4.10.520.10">
    <property type="entry name" value="IHF-like DNA-binding proteins"/>
    <property type="match status" value="1"/>
</dbReference>
<dbReference type="RefSeq" id="WP_128148180.1">
    <property type="nucleotide sequence ID" value="NZ_SAVB01000006.1"/>
</dbReference>
<name>A0A443LN58_9RHOB</name>
<dbReference type="GO" id="GO:0005829">
    <property type="term" value="C:cytosol"/>
    <property type="evidence" value="ECO:0007669"/>
    <property type="project" value="TreeGrafter"/>
</dbReference>
<proteinExistence type="inferred from homology"/>
<evidence type="ECO:0000313" key="5">
    <source>
        <dbReference type="Proteomes" id="UP000286594"/>
    </source>
</evidence>
<dbReference type="SMART" id="SM00411">
    <property type="entry name" value="BHL"/>
    <property type="match status" value="1"/>
</dbReference>
<comment type="caution">
    <text evidence="4">The sequence shown here is derived from an EMBL/GenBank/DDBJ whole genome shotgun (WGS) entry which is preliminary data.</text>
</comment>
<dbReference type="Pfam" id="PF00216">
    <property type="entry name" value="Bac_DNA_binding"/>
    <property type="match status" value="1"/>
</dbReference>
<dbReference type="CDD" id="cd13831">
    <property type="entry name" value="HU"/>
    <property type="match status" value="1"/>
</dbReference>
<dbReference type="InterPro" id="IPR000119">
    <property type="entry name" value="Hist_DNA-bd"/>
</dbReference>
<comment type="similarity">
    <text evidence="1 3">Belongs to the bacterial histone-like protein family.</text>
</comment>
<protein>
    <submittedName>
        <fullName evidence="4">HU family DNA-binding protein</fullName>
    </submittedName>
</protein>
<gene>
    <name evidence="4" type="ORF">EOW65_06625</name>
</gene>
<sequence>MAKTFPKSALARQLAEEMGWNVTNTERAVNRVFDLIREHAEAGERVSIGTFGAFSVKKRAARTARNPHTGAAVEVPARDVLAFKPFKTI</sequence>
<dbReference type="EMBL" id="SAVB01000006">
    <property type="protein sequence ID" value="RWR50622.1"/>
    <property type="molecule type" value="Genomic_DNA"/>
</dbReference>
<accession>A0A443LN58</accession>
<dbReference type="PANTHER" id="PTHR33175:SF2">
    <property type="entry name" value="INTEGRATION HOST FACTOR SUBUNIT ALPHA"/>
    <property type="match status" value="1"/>
</dbReference>
<dbReference type="OrthoDB" id="9799835at2"/>
<dbReference type="AlphaFoldDB" id="A0A443LN58"/>
<dbReference type="PRINTS" id="PR01727">
    <property type="entry name" value="DNABINDINGHU"/>
</dbReference>
<dbReference type="GO" id="GO:0003677">
    <property type="term" value="F:DNA binding"/>
    <property type="evidence" value="ECO:0007669"/>
    <property type="project" value="UniProtKB-KW"/>
</dbReference>
<reference evidence="4 5" key="1">
    <citation type="submission" date="2019-01" db="EMBL/GenBank/DDBJ databases">
        <title>Sinorhodobacter populi sp. nov. isolated from the symptomatic bark tissue of Populus euramericana canker.</title>
        <authorList>
            <person name="Xu G."/>
        </authorList>
    </citation>
    <scope>NUCLEOTIDE SEQUENCE [LARGE SCALE GENOMIC DNA]</scope>
    <source>
        <strain evidence="4 5">CCTCC AB2012026</strain>
    </source>
</reference>
<keyword evidence="5" id="KW-1185">Reference proteome</keyword>
<evidence type="ECO:0000313" key="4">
    <source>
        <dbReference type="EMBL" id="RWR50622.1"/>
    </source>
</evidence>
<dbReference type="GO" id="GO:0030527">
    <property type="term" value="F:structural constituent of chromatin"/>
    <property type="evidence" value="ECO:0007669"/>
    <property type="project" value="InterPro"/>
</dbReference>
<dbReference type="SUPFAM" id="SSF47729">
    <property type="entry name" value="IHF-like DNA-binding proteins"/>
    <property type="match status" value="1"/>
</dbReference>
<organism evidence="4 5">
    <name type="scientific">Paenirhodobacter ferrireducens</name>
    <dbReference type="NCBI Taxonomy" id="1215032"/>
    <lineage>
        <taxon>Bacteria</taxon>
        <taxon>Pseudomonadati</taxon>
        <taxon>Pseudomonadota</taxon>
        <taxon>Alphaproteobacteria</taxon>
        <taxon>Rhodobacterales</taxon>
        <taxon>Rhodobacter group</taxon>
        <taxon>Paenirhodobacter</taxon>
    </lineage>
</organism>
<keyword evidence="2 4" id="KW-0238">DNA-binding</keyword>
<evidence type="ECO:0000256" key="3">
    <source>
        <dbReference type="RuleBase" id="RU003939"/>
    </source>
</evidence>
<dbReference type="Proteomes" id="UP000286594">
    <property type="component" value="Unassembled WGS sequence"/>
</dbReference>
<dbReference type="InterPro" id="IPR010992">
    <property type="entry name" value="IHF-like_DNA-bd_dom_sf"/>
</dbReference>